<comment type="caution">
    <text evidence="1">The sequence shown here is derived from an EMBL/GenBank/DDBJ whole genome shotgun (WGS) entry which is preliminary data.</text>
</comment>
<sequence>MYKKIVFSAISFLIIGVSQSRVDTVFLSTNDCGNRTYHESKIIKGFNETPGKVGLRVRMYETSGTLYDLLSTQSHSTYSQGTGMLLSRNSATKKTGGYPWLPDSINNYSAFQVDCGKFGSFINRYALDNEANDVNGGGHNTVYSYVLSTPKTVFDNVYDELWLQINNLKMNQIYTAGGSGVGQVVMYAYFKDIVTNQTFATLFLIYDNRMRTDIKYTRVMHDGGNIPTSRGIPFTSASINSDNKYMNSPLHFGFSPTQGGLSTFSKSFRVQITRQKFINMLKDINSFCAARPTYNNCSKKISIPSLSASDPRWTNFKLTDVAILHEVFDQFDGFDAMSMGISGSGLGIYRYNRN</sequence>
<dbReference type="InParanoid" id="A0A6N7EXX6"/>
<dbReference type="RefSeq" id="WP_152808448.1">
    <property type="nucleotide sequence ID" value="NZ_WHNW01000001.1"/>
</dbReference>
<gene>
    <name evidence="1" type="ORF">GCU85_01045</name>
</gene>
<keyword evidence="2" id="KW-1185">Reference proteome</keyword>
<dbReference type="EMBL" id="WHNW01000001">
    <property type="protein sequence ID" value="MPV85318.1"/>
    <property type="molecule type" value="Genomic_DNA"/>
</dbReference>
<organism evidence="1 2">
    <name type="scientific">Ostreibacterium oceani</name>
    <dbReference type="NCBI Taxonomy" id="2654998"/>
    <lineage>
        <taxon>Bacteria</taxon>
        <taxon>Pseudomonadati</taxon>
        <taxon>Pseudomonadota</taxon>
        <taxon>Gammaproteobacteria</taxon>
        <taxon>Cardiobacteriales</taxon>
        <taxon>Ostreibacteriaceae</taxon>
        <taxon>Ostreibacterium</taxon>
    </lineage>
</organism>
<accession>A0A6N7EXX6</accession>
<reference evidence="1 2" key="1">
    <citation type="submission" date="2019-10" db="EMBL/GenBank/DDBJ databases">
        <title>Cardiobacteriales fam. a chemoheterotrophic member of the order Cardiobacteriales, and proposal of Cardiobacteriales fam. nov.</title>
        <authorList>
            <person name="Wang C."/>
        </authorList>
    </citation>
    <scope>NUCLEOTIDE SEQUENCE [LARGE SCALE GENOMIC DNA]</scope>
    <source>
        <strain evidence="1 2">ML27</strain>
    </source>
</reference>
<dbReference type="Proteomes" id="UP000471298">
    <property type="component" value="Unassembled WGS sequence"/>
</dbReference>
<evidence type="ECO:0000313" key="1">
    <source>
        <dbReference type="EMBL" id="MPV85318.1"/>
    </source>
</evidence>
<evidence type="ECO:0000313" key="2">
    <source>
        <dbReference type="Proteomes" id="UP000471298"/>
    </source>
</evidence>
<protein>
    <submittedName>
        <fullName evidence="1">Uncharacterized protein</fullName>
    </submittedName>
</protein>
<dbReference type="AlphaFoldDB" id="A0A6N7EXX6"/>
<proteinExistence type="predicted"/>
<name>A0A6N7EXX6_9GAMM</name>